<evidence type="ECO:0000256" key="2">
    <source>
        <dbReference type="ARBA" id="ARBA00022853"/>
    </source>
</evidence>
<evidence type="ECO:0000313" key="10">
    <source>
        <dbReference type="Proteomes" id="UP000594260"/>
    </source>
</evidence>
<evidence type="ECO:0000256" key="5">
    <source>
        <dbReference type="ARBA" id="ARBA00023242"/>
    </source>
</evidence>
<name>A0A7M7JLL8_VARDE</name>
<dbReference type="InterPro" id="IPR008676">
    <property type="entry name" value="MRG"/>
</dbReference>
<keyword evidence="3" id="KW-0805">Transcription regulation</keyword>
<dbReference type="CTD" id="38779"/>
<sequence>MQRKLFSEGERVLCYDPNPTRLRVLYDAKILRVNKTKADVEYYIHFLGWSNSWDRYISPELLLEDNEKNRQLQADLNAEAKKRMPKKKRSRLNNTHSSNNGCSSTVSESSREDSGSDEDSDVEAICETFSLSLPDPLREKLVYEQDLVKNKGKLHKLPCSRDVVSILENYVQHYAFQLHYVRAPTTESNMKRSRSQMVIIDRKTEIELCKETVDGLRILFNNLCDRLLLYNEELKQFALLKDLTYNKDAQEKQRQSRRTSELELLLAQLEHSFIANKIPQAWDNETHRARSLRISTQHASIASGTLKREDEDQSDSATITSWRSATSPATSELENATKWRMAENGLRPAQVYGAYHLVRLLSQIPFLVPHFRMPQTKADALRRHLTLLVAYLSENETLFEAQFE</sequence>
<dbReference type="Gene3D" id="1.10.274.30">
    <property type="entry name" value="MRG domain"/>
    <property type="match status" value="1"/>
</dbReference>
<feature type="region of interest" description="Disordered" evidence="6">
    <location>
        <begin position="77"/>
        <end position="118"/>
    </location>
</feature>
<evidence type="ECO:0000259" key="7">
    <source>
        <dbReference type="Pfam" id="PF05712"/>
    </source>
</evidence>
<proteinExistence type="predicted"/>
<dbReference type="AlphaFoldDB" id="A0A7M7JLL8"/>
<comment type="subcellular location">
    <subcellularLocation>
        <location evidence="1">Nucleus</location>
    </subcellularLocation>
</comment>
<feature type="domain" description="MSL3 chromodomain-like" evidence="8">
    <location>
        <begin position="6"/>
        <end position="77"/>
    </location>
</feature>
<dbReference type="GeneID" id="111244841"/>
<evidence type="ECO:0000256" key="1">
    <source>
        <dbReference type="ARBA" id="ARBA00004123"/>
    </source>
</evidence>
<dbReference type="Gene3D" id="2.30.30.140">
    <property type="match status" value="1"/>
</dbReference>
<dbReference type="FunCoup" id="A0A7M7JLL8">
    <property type="interactions" value="582"/>
</dbReference>
<dbReference type="EnsemblMetazoa" id="XM_022792332">
    <property type="protein sequence ID" value="XP_022648067"/>
    <property type="gene ID" value="LOC111244841"/>
</dbReference>
<dbReference type="GO" id="GO:0006325">
    <property type="term" value="P:chromatin organization"/>
    <property type="evidence" value="ECO:0007669"/>
    <property type="project" value="UniProtKB-KW"/>
</dbReference>
<evidence type="ECO:0000256" key="4">
    <source>
        <dbReference type="ARBA" id="ARBA00023163"/>
    </source>
</evidence>
<dbReference type="InterPro" id="IPR053820">
    <property type="entry name" value="MSL3_chromo-like"/>
</dbReference>
<evidence type="ECO:0000259" key="8">
    <source>
        <dbReference type="Pfam" id="PF22732"/>
    </source>
</evidence>
<keyword evidence="4" id="KW-0804">Transcription</keyword>
<dbReference type="OrthoDB" id="10044771at2759"/>
<protein>
    <submittedName>
        <fullName evidence="9">Uncharacterized protein</fullName>
    </submittedName>
</protein>
<dbReference type="Pfam" id="PF22732">
    <property type="entry name" value="MSL3_chromo-like"/>
    <property type="match status" value="1"/>
</dbReference>
<accession>A0A7M7JLL8</accession>
<dbReference type="RefSeq" id="XP_022648068.1">
    <property type="nucleotide sequence ID" value="XM_022792333.1"/>
</dbReference>
<evidence type="ECO:0000256" key="6">
    <source>
        <dbReference type="SAM" id="MobiDB-lite"/>
    </source>
</evidence>
<evidence type="ECO:0000256" key="3">
    <source>
        <dbReference type="ARBA" id="ARBA00023015"/>
    </source>
</evidence>
<dbReference type="InParanoid" id="A0A7M7JLL8"/>
<reference evidence="9" key="1">
    <citation type="submission" date="2021-01" db="UniProtKB">
        <authorList>
            <consortium name="EnsemblMetazoa"/>
        </authorList>
    </citation>
    <scope>IDENTIFICATION</scope>
</reference>
<dbReference type="PANTHER" id="PTHR10880:SF15">
    <property type="entry name" value="MSL COMPLEX SUBUNIT 3"/>
    <property type="match status" value="1"/>
</dbReference>
<feature type="compositionally biased region" description="Polar residues" evidence="6">
    <location>
        <begin position="92"/>
        <end position="102"/>
    </location>
</feature>
<dbReference type="Pfam" id="PF05712">
    <property type="entry name" value="MRG"/>
    <property type="match status" value="1"/>
</dbReference>
<dbReference type="OMA" id="YKGTPDK"/>
<dbReference type="InterPro" id="IPR016197">
    <property type="entry name" value="Chromo-like_dom_sf"/>
</dbReference>
<dbReference type="InterPro" id="IPR038217">
    <property type="entry name" value="MRG_C_sf"/>
</dbReference>
<dbReference type="KEGG" id="vde:111244841"/>
<dbReference type="GO" id="GO:0035267">
    <property type="term" value="C:NuA4 histone acetyltransferase complex"/>
    <property type="evidence" value="ECO:0007669"/>
    <property type="project" value="TreeGrafter"/>
</dbReference>
<keyword evidence="2" id="KW-0156">Chromatin regulator</keyword>
<keyword evidence="5" id="KW-0539">Nucleus</keyword>
<dbReference type="Proteomes" id="UP000594260">
    <property type="component" value="Unplaced"/>
</dbReference>
<dbReference type="GO" id="GO:0005634">
    <property type="term" value="C:nucleus"/>
    <property type="evidence" value="ECO:0007669"/>
    <property type="project" value="UniProtKB-SubCell"/>
</dbReference>
<feature type="domain" description="MRG" evidence="7">
    <location>
        <begin position="117"/>
        <end position="401"/>
    </location>
</feature>
<dbReference type="RefSeq" id="XP_022648067.1">
    <property type="nucleotide sequence ID" value="XM_022792332.1"/>
</dbReference>
<dbReference type="InterPro" id="IPR026541">
    <property type="entry name" value="MRG_dom"/>
</dbReference>
<keyword evidence="10" id="KW-1185">Reference proteome</keyword>
<dbReference type="GO" id="GO:0006355">
    <property type="term" value="P:regulation of DNA-templated transcription"/>
    <property type="evidence" value="ECO:0007669"/>
    <property type="project" value="InterPro"/>
</dbReference>
<dbReference type="EnsemblMetazoa" id="XM_022792333">
    <property type="protein sequence ID" value="XP_022648068"/>
    <property type="gene ID" value="LOC111244841"/>
</dbReference>
<dbReference type="GO" id="GO:0072487">
    <property type="term" value="C:MSL complex"/>
    <property type="evidence" value="ECO:0007669"/>
    <property type="project" value="TreeGrafter"/>
</dbReference>
<evidence type="ECO:0000313" key="9">
    <source>
        <dbReference type="EnsemblMetazoa" id="XP_022648068"/>
    </source>
</evidence>
<dbReference type="PANTHER" id="PTHR10880">
    <property type="entry name" value="MORTALITY FACTOR 4-LIKE PROTEIN"/>
    <property type="match status" value="1"/>
</dbReference>
<organism evidence="9 10">
    <name type="scientific">Varroa destructor</name>
    <name type="common">Honeybee mite</name>
    <dbReference type="NCBI Taxonomy" id="109461"/>
    <lineage>
        <taxon>Eukaryota</taxon>
        <taxon>Metazoa</taxon>
        <taxon>Ecdysozoa</taxon>
        <taxon>Arthropoda</taxon>
        <taxon>Chelicerata</taxon>
        <taxon>Arachnida</taxon>
        <taxon>Acari</taxon>
        <taxon>Parasitiformes</taxon>
        <taxon>Mesostigmata</taxon>
        <taxon>Gamasina</taxon>
        <taxon>Dermanyssoidea</taxon>
        <taxon>Varroidae</taxon>
        <taxon>Varroa</taxon>
    </lineage>
</organism>
<dbReference type="PROSITE" id="PS51640">
    <property type="entry name" value="MRG"/>
    <property type="match status" value="1"/>
</dbReference>
<dbReference type="SUPFAM" id="SSF54160">
    <property type="entry name" value="Chromo domain-like"/>
    <property type="match status" value="1"/>
</dbReference>